<proteinExistence type="predicted"/>
<keyword evidence="3" id="KW-0418">Kinase</keyword>
<dbReference type="InterPro" id="IPR000700">
    <property type="entry name" value="PAS-assoc_C"/>
</dbReference>
<reference evidence="3 4" key="1">
    <citation type="submission" date="2018-06" db="EMBL/GenBank/DDBJ databases">
        <authorList>
            <consortium name="Pathogen Informatics"/>
            <person name="Doyle S."/>
        </authorList>
    </citation>
    <scope>NUCLEOTIDE SEQUENCE [LARGE SCALE GENOMIC DNA]</scope>
    <source>
        <strain evidence="3 4">NCTC8009</strain>
    </source>
</reference>
<accession>A0A2X3JX65</accession>
<keyword evidence="3" id="KW-0378">Hydrolase</keyword>
<dbReference type="InterPro" id="IPR001610">
    <property type="entry name" value="PAC"/>
</dbReference>
<name>A0A2X3JX65_ECOLX</name>
<dbReference type="Gene3D" id="3.30.450.20">
    <property type="entry name" value="PAS domain"/>
    <property type="match status" value="2"/>
</dbReference>
<dbReference type="EC" id="3.1.4.52" evidence="3"/>
<dbReference type="FunFam" id="3.30.450.20:FF:000170">
    <property type="entry name" value="Oxygen sensor protein DosP"/>
    <property type="match status" value="1"/>
</dbReference>
<dbReference type="InterPro" id="IPR052155">
    <property type="entry name" value="Biofilm_reg_signaling"/>
</dbReference>
<dbReference type="PANTHER" id="PTHR44757:SF2">
    <property type="entry name" value="BIOFILM ARCHITECTURE MAINTENANCE PROTEIN MBAA"/>
    <property type="match status" value="1"/>
</dbReference>
<dbReference type="PROSITE" id="PS50113">
    <property type="entry name" value="PAC"/>
    <property type="match status" value="1"/>
</dbReference>
<feature type="domain" description="PAS" evidence="1">
    <location>
        <begin position="134"/>
        <end position="178"/>
    </location>
</feature>
<organism evidence="3 4">
    <name type="scientific">Escherichia coli</name>
    <dbReference type="NCBI Taxonomy" id="562"/>
    <lineage>
        <taxon>Bacteria</taxon>
        <taxon>Pseudomonadati</taxon>
        <taxon>Pseudomonadota</taxon>
        <taxon>Gammaproteobacteria</taxon>
        <taxon>Enterobacterales</taxon>
        <taxon>Enterobacteriaceae</taxon>
        <taxon>Escherichia</taxon>
    </lineage>
</organism>
<dbReference type="InterPro" id="IPR000014">
    <property type="entry name" value="PAS"/>
</dbReference>
<dbReference type="GO" id="GO:0016301">
    <property type="term" value="F:kinase activity"/>
    <property type="evidence" value="ECO:0007669"/>
    <property type="project" value="UniProtKB-KW"/>
</dbReference>
<feature type="domain" description="PAC" evidence="2">
    <location>
        <begin position="208"/>
        <end position="260"/>
    </location>
</feature>
<dbReference type="CDD" id="cd00130">
    <property type="entry name" value="PAS"/>
    <property type="match status" value="2"/>
</dbReference>
<dbReference type="PROSITE" id="PS50112">
    <property type="entry name" value="PAS"/>
    <property type="match status" value="2"/>
</dbReference>
<dbReference type="SUPFAM" id="SSF55785">
    <property type="entry name" value="PYP-like sensor domain (PAS domain)"/>
    <property type="match status" value="2"/>
</dbReference>
<dbReference type="InterPro" id="IPR035965">
    <property type="entry name" value="PAS-like_dom_sf"/>
</dbReference>
<dbReference type="SMART" id="SM00091">
    <property type="entry name" value="PAS"/>
    <property type="match status" value="2"/>
</dbReference>
<dbReference type="AlphaFoldDB" id="A0A2X3JX65"/>
<dbReference type="Pfam" id="PF13426">
    <property type="entry name" value="PAS_9"/>
    <property type="match status" value="2"/>
</dbReference>
<dbReference type="Proteomes" id="UP000250991">
    <property type="component" value="Unassembled WGS sequence"/>
</dbReference>
<gene>
    <name evidence="3" type="primary">dosP</name>
    <name evidence="3" type="ORF">NCTC8009_04277</name>
</gene>
<protein>
    <submittedName>
        <fullName evidence="3">Sensor kinase</fullName>
        <ecNumber evidence="3">3.1.4.52</ecNumber>
    </submittedName>
</protein>
<evidence type="ECO:0000313" key="3">
    <source>
        <dbReference type="EMBL" id="SQD03777.1"/>
    </source>
</evidence>
<dbReference type="SMART" id="SM00086">
    <property type="entry name" value="PAC"/>
    <property type="match status" value="2"/>
</dbReference>
<dbReference type="GO" id="GO:0071111">
    <property type="term" value="F:cyclic-guanylate-specific phosphodiesterase activity"/>
    <property type="evidence" value="ECO:0007669"/>
    <property type="project" value="UniProtKB-EC"/>
</dbReference>
<keyword evidence="3" id="KW-0808">Transferase</keyword>
<dbReference type="PANTHER" id="PTHR44757">
    <property type="entry name" value="DIGUANYLATE CYCLASE DGCP"/>
    <property type="match status" value="1"/>
</dbReference>
<dbReference type="EMBL" id="UARW01000010">
    <property type="protein sequence ID" value="SQD03777.1"/>
    <property type="molecule type" value="Genomic_DNA"/>
</dbReference>
<evidence type="ECO:0000259" key="2">
    <source>
        <dbReference type="PROSITE" id="PS50113"/>
    </source>
</evidence>
<sequence length="280" mass="32002">MKLTDADNAADGIFFPTLEQNMMGAVLINENDEVMFFNPAAEKLWGYKREEVIGNNIDMLIPRDLRPAHPEYIRHNREGGKARVEGMSRELQLEKKDGSKIWTRFALSKVSAEGKVYYLALVRDASVEMAQKEQTRQLIIAVDHLDRPVIVLDPERHIVQCNRAFTEMFGYCISEASGMQPDTLLNIPEFPADNRIRLQQLLWKTARDQDEFLLLTRTGEKIWIKASISPVYDVLAHLQNLVMTFSDITEERQIRQLEGNILAAMCSSPPFHEMGGNHLS</sequence>
<feature type="domain" description="PAS" evidence="1">
    <location>
        <begin position="18"/>
        <end position="64"/>
    </location>
</feature>
<evidence type="ECO:0000313" key="4">
    <source>
        <dbReference type="Proteomes" id="UP000250991"/>
    </source>
</evidence>
<evidence type="ECO:0000259" key="1">
    <source>
        <dbReference type="PROSITE" id="PS50112"/>
    </source>
</evidence>
<dbReference type="NCBIfam" id="TIGR00229">
    <property type="entry name" value="sensory_box"/>
    <property type="match status" value="2"/>
</dbReference>